<protein>
    <submittedName>
        <fullName evidence="1">Uncharacterized protein</fullName>
    </submittedName>
</protein>
<keyword evidence="2" id="KW-1185">Reference proteome</keyword>
<name>A0A8T2Q6A8_CERRI</name>
<accession>A0A8T2Q6A8</accession>
<evidence type="ECO:0000313" key="1">
    <source>
        <dbReference type="EMBL" id="KAH7279185.1"/>
    </source>
</evidence>
<organism evidence="1 2">
    <name type="scientific">Ceratopteris richardii</name>
    <name type="common">Triangle waterfern</name>
    <dbReference type="NCBI Taxonomy" id="49495"/>
    <lineage>
        <taxon>Eukaryota</taxon>
        <taxon>Viridiplantae</taxon>
        <taxon>Streptophyta</taxon>
        <taxon>Embryophyta</taxon>
        <taxon>Tracheophyta</taxon>
        <taxon>Polypodiopsida</taxon>
        <taxon>Polypodiidae</taxon>
        <taxon>Polypodiales</taxon>
        <taxon>Pteridineae</taxon>
        <taxon>Pteridaceae</taxon>
        <taxon>Parkerioideae</taxon>
        <taxon>Ceratopteris</taxon>
    </lineage>
</organism>
<dbReference type="EMBL" id="CM035442">
    <property type="protein sequence ID" value="KAH7279185.1"/>
    <property type="molecule type" value="Genomic_DNA"/>
</dbReference>
<dbReference type="AlphaFoldDB" id="A0A8T2Q6A8"/>
<sequence>MVVLLLIWVAARNIMCPLANWRGSKAVQVQRS</sequence>
<gene>
    <name evidence="1" type="ORF">KP509_37G009000</name>
</gene>
<dbReference type="Proteomes" id="UP000825935">
    <property type="component" value="Chromosome 37"/>
</dbReference>
<reference evidence="1" key="1">
    <citation type="submission" date="2021-08" db="EMBL/GenBank/DDBJ databases">
        <title>WGS assembly of Ceratopteris richardii.</title>
        <authorList>
            <person name="Marchant D.B."/>
            <person name="Chen G."/>
            <person name="Jenkins J."/>
            <person name="Shu S."/>
            <person name="Leebens-Mack J."/>
            <person name="Grimwood J."/>
            <person name="Schmutz J."/>
            <person name="Soltis P."/>
            <person name="Soltis D."/>
            <person name="Chen Z.-H."/>
        </authorList>
    </citation>
    <scope>NUCLEOTIDE SEQUENCE</scope>
    <source>
        <strain evidence="1">Whitten #5841</strain>
        <tissue evidence="1">Leaf</tissue>
    </source>
</reference>
<proteinExistence type="predicted"/>
<evidence type="ECO:0000313" key="2">
    <source>
        <dbReference type="Proteomes" id="UP000825935"/>
    </source>
</evidence>
<comment type="caution">
    <text evidence="1">The sequence shown here is derived from an EMBL/GenBank/DDBJ whole genome shotgun (WGS) entry which is preliminary data.</text>
</comment>